<evidence type="ECO:0000313" key="2">
    <source>
        <dbReference type="EMBL" id="NDJ18655.1"/>
    </source>
</evidence>
<dbReference type="AlphaFoldDB" id="A0A8J7Z3K0"/>
<gene>
    <name evidence="2" type="ORF">GS601_15400</name>
</gene>
<reference evidence="2" key="1">
    <citation type="submission" date="2019-12" db="EMBL/GenBank/DDBJ databases">
        <title>High-Quality draft genome sequences of three cyanobacteria isolated from the limestone walls of the Old Cathedral of Coimbra.</title>
        <authorList>
            <person name="Tiago I."/>
            <person name="Soares F."/>
            <person name="Portugal A."/>
        </authorList>
    </citation>
    <scope>NUCLEOTIDE SEQUENCE</scope>
    <source>
        <strain evidence="2">A</strain>
    </source>
</reference>
<protein>
    <submittedName>
        <fullName evidence="2">Uncharacterized protein</fullName>
    </submittedName>
</protein>
<accession>A0A8J7Z3K0</accession>
<dbReference type="RefSeq" id="WP_162424222.1">
    <property type="nucleotide sequence ID" value="NZ_WVIE01000018.1"/>
</dbReference>
<evidence type="ECO:0000313" key="3">
    <source>
        <dbReference type="Proteomes" id="UP000646053"/>
    </source>
</evidence>
<proteinExistence type="predicted"/>
<comment type="caution">
    <text evidence="2">The sequence shown here is derived from an EMBL/GenBank/DDBJ whole genome shotgun (WGS) entry which is preliminary data.</text>
</comment>
<keyword evidence="1" id="KW-1133">Transmembrane helix</keyword>
<sequence length="156" mass="17243">MSQHGSQPSDRSLDFIEPPVRKPLVLFKEAERSLRVRTVAAIAPLLPSQVALTMGDVSHRADEWLETWLETLAHLDLEGITDADLRSPRILMGLAFVGFGGLMTMFLALCLSILHPELSAVAQLHDHWHPYVWSVSLGVAGLTMIGREAMRPPGQE</sequence>
<keyword evidence="1" id="KW-0472">Membrane</keyword>
<name>A0A8J7Z3K0_9CYAN</name>
<evidence type="ECO:0000256" key="1">
    <source>
        <dbReference type="SAM" id="Phobius"/>
    </source>
</evidence>
<feature type="transmembrane region" description="Helical" evidence="1">
    <location>
        <begin position="90"/>
        <end position="116"/>
    </location>
</feature>
<keyword evidence="3" id="KW-1185">Reference proteome</keyword>
<organism evidence="2 3">
    <name type="scientific">Myxacorys almedinensis A</name>
    <dbReference type="NCBI Taxonomy" id="2690445"/>
    <lineage>
        <taxon>Bacteria</taxon>
        <taxon>Bacillati</taxon>
        <taxon>Cyanobacteriota</taxon>
        <taxon>Cyanophyceae</taxon>
        <taxon>Leptolyngbyales</taxon>
        <taxon>Leptolyngbyaceae</taxon>
        <taxon>Myxacorys</taxon>
        <taxon>Myxacorys almedinensis</taxon>
    </lineage>
</organism>
<dbReference type="EMBL" id="WVIE01000018">
    <property type="protein sequence ID" value="NDJ18655.1"/>
    <property type="molecule type" value="Genomic_DNA"/>
</dbReference>
<keyword evidence="1" id="KW-0812">Transmembrane</keyword>
<feature type="transmembrane region" description="Helical" evidence="1">
    <location>
        <begin position="128"/>
        <end position="146"/>
    </location>
</feature>
<dbReference type="Proteomes" id="UP000646053">
    <property type="component" value="Unassembled WGS sequence"/>
</dbReference>